<keyword evidence="3" id="KW-1185">Reference proteome</keyword>
<dbReference type="Proteomes" id="UP000765509">
    <property type="component" value="Unassembled WGS sequence"/>
</dbReference>
<sequence>MSNSKRYKLHSEGSNRHLYEPVKTVLHILQRQGFGNVATNQPRSDGHLEHPEKFLKDEEIVRYFNGLNPLSSKPQIKKKEETKEEAPSQPTPPRREAEHELYKYIKDIKDKALTINYDVSIDNLTEKLSKLSISVEQFEEKTSSHQKLLVTPTDINYIQRAQIDIYMSQ</sequence>
<protein>
    <submittedName>
        <fullName evidence="2">Uncharacterized protein</fullName>
    </submittedName>
</protein>
<feature type="region of interest" description="Disordered" evidence="1">
    <location>
        <begin position="66"/>
        <end position="98"/>
    </location>
</feature>
<name>A0A9Q3FGQ5_9BASI</name>
<evidence type="ECO:0000313" key="2">
    <source>
        <dbReference type="EMBL" id="MBW0536975.1"/>
    </source>
</evidence>
<organism evidence="2 3">
    <name type="scientific">Austropuccinia psidii MF-1</name>
    <dbReference type="NCBI Taxonomy" id="1389203"/>
    <lineage>
        <taxon>Eukaryota</taxon>
        <taxon>Fungi</taxon>
        <taxon>Dikarya</taxon>
        <taxon>Basidiomycota</taxon>
        <taxon>Pucciniomycotina</taxon>
        <taxon>Pucciniomycetes</taxon>
        <taxon>Pucciniales</taxon>
        <taxon>Sphaerophragmiaceae</taxon>
        <taxon>Austropuccinia</taxon>
    </lineage>
</organism>
<proteinExistence type="predicted"/>
<dbReference type="AlphaFoldDB" id="A0A9Q3FGQ5"/>
<evidence type="ECO:0000256" key="1">
    <source>
        <dbReference type="SAM" id="MobiDB-lite"/>
    </source>
</evidence>
<comment type="caution">
    <text evidence="2">The sequence shown here is derived from an EMBL/GenBank/DDBJ whole genome shotgun (WGS) entry which is preliminary data.</text>
</comment>
<gene>
    <name evidence="2" type="ORF">O181_076690</name>
</gene>
<accession>A0A9Q3FGQ5</accession>
<evidence type="ECO:0000313" key="3">
    <source>
        <dbReference type="Proteomes" id="UP000765509"/>
    </source>
</evidence>
<reference evidence="2" key="1">
    <citation type="submission" date="2021-03" db="EMBL/GenBank/DDBJ databases">
        <title>Draft genome sequence of rust myrtle Austropuccinia psidii MF-1, a brazilian biotype.</title>
        <authorList>
            <person name="Quecine M.C."/>
            <person name="Pachon D.M.R."/>
            <person name="Bonatelli M.L."/>
            <person name="Correr F.H."/>
            <person name="Franceschini L.M."/>
            <person name="Leite T.F."/>
            <person name="Margarido G.R.A."/>
            <person name="Almeida C.A."/>
            <person name="Ferrarezi J.A."/>
            <person name="Labate C.A."/>
        </authorList>
    </citation>
    <scope>NUCLEOTIDE SEQUENCE</scope>
    <source>
        <strain evidence="2">MF-1</strain>
    </source>
</reference>
<dbReference type="EMBL" id="AVOT02041616">
    <property type="protein sequence ID" value="MBW0536975.1"/>
    <property type="molecule type" value="Genomic_DNA"/>
</dbReference>
<feature type="compositionally biased region" description="Basic and acidic residues" evidence="1">
    <location>
        <begin position="77"/>
        <end position="86"/>
    </location>
</feature>